<dbReference type="PROSITE" id="PS51186">
    <property type="entry name" value="GNAT"/>
    <property type="match status" value="2"/>
</dbReference>
<evidence type="ECO:0000259" key="3">
    <source>
        <dbReference type="PROSITE" id="PS51186"/>
    </source>
</evidence>
<dbReference type="CDD" id="cd04301">
    <property type="entry name" value="NAT_SF"/>
    <property type="match status" value="2"/>
</dbReference>
<protein>
    <submittedName>
        <fullName evidence="4">Mycothiol synthase</fullName>
    </submittedName>
</protein>
<dbReference type="SUPFAM" id="SSF55729">
    <property type="entry name" value="Acyl-CoA N-acyltransferases (Nat)"/>
    <property type="match status" value="2"/>
</dbReference>
<evidence type="ECO:0000313" key="4">
    <source>
        <dbReference type="EMBL" id="MBB6566060.1"/>
    </source>
</evidence>
<sequence>MDVDRVQVEGTVHPEWRRRGIGAVLMQWLIQGAAEHHRVTFPEHAGEVRASTKDTVVGAVQMLQGLGFEESRYFFDMKVPLAEPIATPAIPDGLRLVRFDPAYDEATRVAHNAAFLDHWGSTPRDPAAWKSSVTGSRPFRPEVSFLVLDGDTVAAYALGYEWVADTEATGIRELYVGLVGTRREYRGRGLARLALGTVLAEGVQTGYQRAALGVDADSPTGALGLYEGLGFSVHGRSITYRLQLEV</sequence>
<dbReference type="Pfam" id="PF00583">
    <property type="entry name" value="Acetyltransf_1"/>
    <property type="match status" value="1"/>
</dbReference>
<name>A0A841S8S6_9ACTN</name>
<dbReference type="InterPro" id="IPR016181">
    <property type="entry name" value="Acyl_CoA_acyltransferase"/>
</dbReference>
<keyword evidence="1" id="KW-0808">Transferase</keyword>
<proteinExistence type="predicted"/>
<reference evidence="4 5" key="1">
    <citation type="submission" date="2020-08" db="EMBL/GenBank/DDBJ databases">
        <title>Sequencing the genomes of 1000 actinobacteria strains.</title>
        <authorList>
            <person name="Klenk H.-P."/>
        </authorList>
    </citation>
    <scope>NUCLEOTIDE SEQUENCE [LARGE SCALE GENOMIC DNA]</scope>
    <source>
        <strain evidence="4 5">DSM 15626</strain>
    </source>
</reference>
<feature type="domain" description="N-acetyltransferase" evidence="3">
    <location>
        <begin position="1"/>
        <end position="86"/>
    </location>
</feature>
<dbReference type="InterPro" id="IPR000182">
    <property type="entry name" value="GNAT_dom"/>
</dbReference>
<dbReference type="EMBL" id="JACHKF010000001">
    <property type="protein sequence ID" value="MBB6566060.1"/>
    <property type="molecule type" value="Genomic_DNA"/>
</dbReference>
<organism evidence="4 5">
    <name type="scientific">Kribbella sandramycini</name>
    <dbReference type="NCBI Taxonomy" id="60450"/>
    <lineage>
        <taxon>Bacteria</taxon>
        <taxon>Bacillati</taxon>
        <taxon>Actinomycetota</taxon>
        <taxon>Actinomycetes</taxon>
        <taxon>Propionibacteriales</taxon>
        <taxon>Kribbellaceae</taxon>
        <taxon>Kribbella</taxon>
    </lineage>
</organism>
<gene>
    <name evidence="4" type="ORF">HNR71_001697</name>
</gene>
<dbReference type="AlphaFoldDB" id="A0A841S8S6"/>
<evidence type="ECO:0000256" key="1">
    <source>
        <dbReference type="ARBA" id="ARBA00022679"/>
    </source>
</evidence>
<dbReference type="Proteomes" id="UP000553957">
    <property type="component" value="Unassembled WGS sequence"/>
</dbReference>
<feature type="domain" description="N-acetyltransferase" evidence="3">
    <location>
        <begin position="94"/>
        <end position="246"/>
    </location>
</feature>
<dbReference type="PANTHER" id="PTHR43877">
    <property type="entry name" value="AMINOALKYLPHOSPHONATE N-ACETYLTRANSFERASE-RELATED-RELATED"/>
    <property type="match status" value="1"/>
</dbReference>
<dbReference type="Gene3D" id="3.40.630.30">
    <property type="match status" value="1"/>
</dbReference>
<dbReference type="InterPro" id="IPR050832">
    <property type="entry name" value="Bact_Acetyltransf"/>
</dbReference>
<comment type="caution">
    <text evidence="4">The sequence shown here is derived from an EMBL/GenBank/DDBJ whole genome shotgun (WGS) entry which is preliminary data.</text>
</comment>
<accession>A0A841S8S6</accession>
<evidence type="ECO:0000256" key="2">
    <source>
        <dbReference type="ARBA" id="ARBA00023315"/>
    </source>
</evidence>
<evidence type="ECO:0000313" key="5">
    <source>
        <dbReference type="Proteomes" id="UP000553957"/>
    </source>
</evidence>
<dbReference type="GO" id="GO:0016747">
    <property type="term" value="F:acyltransferase activity, transferring groups other than amino-acyl groups"/>
    <property type="evidence" value="ECO:0007669"/>
    <property type="project" value="InterPro"/>
</dbReference>
<keyword evidence="2" id="KW-0012">Acyltransferase</keyword>